<evidence type="ECO:0000256" key="6">
    <source>
        <dbReference type="PIRSR" id="PIRSR602401-1"/>
    </source>
</evidence>
<dbReference type="SUPFAM" id="SSF48264">
    <property type="entry name" value="Cytochrome P450"/>
    <property type="match status" value="1"/>
</dbReference>
<feature type="binding site" description="axial binding residue" evidence="6">
    <location>
        <position position="447"/>
    </location>
    <ligand>
        <name>heme</name>
        <dbReference type="ChEBI" id="CHEBI:30413"/>
    </ligand>
    <ligandPart>
        <name>Fe</name>
        <dbReference type="ChEBI" id="CHEBI:18248"/>
    </ligandPart>
</feature>
<dbReference type="PANTHER" id="PTHR24305">
    <property type="entry name" value="CYTOCHROME P450"/>
    <property type="match status" value="1"/>
</dbReference>
<dbReference type="InterPro" id="IPR001128">
    <property type="entry name" value="Cyt_P450"/>
</dbReference>
<dbReference type="GO" id="GO:0005506">
    <property type="term" value="F:iron ion binding"/>
    <property type="evidence" value="ECO:0007669"/>
    <property type="project" value="InterPro"/>
</dbReference>
<sequence>MSDPYLHVSSDFGGVTTAVAVVLVIYLVSSAVYSLTLHPLSRFPGPPLAGITRFPFWIACLTGKQVSWMHNLHKRYGPIVRYSPNDVSFVDDGAASAWKAIHGHEKGGWEFPKAKEWFITPSNGVYGINSAPSHEDHRRFRRLFAPAFSDRALKAQEPLFQRHVDILLSRLKTASQTNTKVDMVQLFQFTTFDIMADLTFGEPLGLLENNKYSPWVQAVFDSIKAIPIAQFIQHYPLLNTIFNLVEPKVVRDMKYNHFRHSADRVDKRLARGSDEPDIWSMVLAAKGDQKLTLEEMYCHADVFMLAGSETTGTTLSGLTYFLLTHPDILARLTKEIRSKYKSETEITMESLASLRYLNACIQESLRVFPAVPVGVPRVVPSSGKAIMGKYVPSGTRVSVHHYSTYHSEENFVDAEKFLPERWMGEDKKFEGDKREAAQPFAYGPRDCIGRNMAMHEMRLVLARVLMRVDLELCEESEGWSDQRAFILWEKKPLMCKVKKVVDRGL</sequence>
<evidence type="ECO:0000313" key="9">
    <source>
        <dbReference type="Proteomes" id="UP001301958"/>
    </source>
</evidence>
<dbReference type="PRINTS" id="PR00385">
    <property type="entry name" value="P450"/>
</dbReference>
<organism evidence="8 9">
    <name type="scientific">Podospora fimiseda</name>
    <dbReference type="NCBI Taxonomy" id="252190"/>
    <lineage>
        <taxon>Eukaryota</taxon>
        <taxon>Fungi</taxon>
        <taxon>Dikarya</taxon>
        <taxon>Ascomycota</taxon>
        <taxon>Pezizomycotina</taxon>
        <taxon>Sordariomycetes</taxon>
        <taxon>Sordariomycetidae</taxon>
        <taxon>Sordariales</taxon>
        <taxon>Podosporaceae</taxon>
        <taxon>Podospora</taxon>
    </lineage>
</organism>
<accession>A0AAN7GWR0</accession>
<protein>
    <submittedName>
        <fullName evidence="8">Cytochrome P450</fullName>
    </submittedName>
</protein>
<evidence type="ECO:0000313" key="8">
    <source>
        <dbReference type="EMBL" id="KAK4225933.1"/>
    </source>
</evidence>
<dbReference type="PANTHER" id="PTHR24305:SF210">
    <property type="entry name" value="CYTOCHROME P450 MONOOXYGENASE ASQL-RELATED"/>
    <property type="match status" value="1"/>
</dbReference>
<dbReference type="GO" id="GO:0016705">
    <property type="term" value="F:oxidoreductase activity, acting on paired donors, with incorporation or reduction of molecular oxygen"/>
    <property type="evidence" value="ECO:0007669"/>
    <property type="project" value="InterPro"/>
</dbReference>
<keyword evidence="3 6" id="KW-0349">Heme</keyword>
<evidence type="ECO:0000256" key="3">
    <source>
        <dbReference type="ARBA" id="ARBA00022617"/>
    </source>
</evidence>
<dbReference type="AlphaFoldDB" id="A0AAN7GWR0"/>
<comment type="cofactor">
    <cofactor evidence="1 6">
        <name>heme</name>
        <dbReference type="ChEBI" id="CHEBI:30413"/>
    </cofactor>
</comment>
<gene>
    <name evidence="8" type="ORF">QBC38DRAFT_481668</name>
</gene>
<feature type="transmembrane region" description="Helical" evidence="7">
    <location>
        <begin position="12"/>
        <end position="33"/>
    </location>
</feature>
<keyword evidence="7" id="KW-0812">Transmembrane</keyword>
<dbReference type="PRINTS" id="PR00463">
    <property type="entry name" value="EP450I"/>
</dbReference>
<comment type="similarity">
    <text evidence="2">Belongs to the cytochrome P450 family.</text>
</comment>
<evidence type="ECO:0000256" key="5">
    <source>
        <dbReference type="ARBA" id="ARBA00023004"/>
    </source>
</evidence>
<proteinExistence type="inferred from homology"/>
<dbReference type="InterPro" id="IPR036396">
    <property type="entry name" value="Cyt_P450_sf"/>
</dbReference>
<dbReference type="GO" id="GO:0020037">
    <property type="term" value="F:heme binding"/>
    <property type="evidence" value="ECO:0007669"/>
    <property type="project" value="InterPro"/>
</dbReference>
<comment type="caution">
    <text evidence="8">The sequence shown here is derived from an EMBL/GenBank/DDBJ whole genome shotgun (WGS) entry which is preliminary data.</text>
</comment>
<dbReference type="Gene3D" id="1.10.630.10">
    <property type="entry name" value="Cytochrome P450"/>
    <property type="match status" value="1"/>
</dbReference>
<name>A0AAN7GWR0_9PEZI</name>
<dbReference type="CDD" id="cd11058">
    <property type="entry name" value="CYP60B-like"/>
    <property type="match status" value="1"/>
</dbReference>
<evidence type="ECO:0000256" key="2">
    <source>
        <dbReference type="ARBA" id="ARBA00010617"/>
    </source>
</evidence>
<reference evidence="8" key="2">
    <citation type="submission" date="2023-05" db="EMBL/GenBank/DDBJ databases">
        <authorList>
            <consortium name="Lawrence Berkeley National Laboratory"/>
            <person name="Steindorff A."/>
            <person name="Hensen N."/>
            <person name="Bonometti L."/>
            <person name="Westerberg I."/>
            <person name="Brannstrom I.O."/>
            <person name="Guillou S."/>
            <person name="Cros-Aarteil S."/>
            <person name="Calhoun S."/>
            <person name="Haridas S."/>
            <person name="Kuo A."/>
            <person name="Mondo S."/>
            <person name="Pangilinan J."/>
            <person name="Riley R."/>
            <person name="Labutti K."/>
            <person name="Andreopoulos B."/>
            <person name="Lipzen A."/>
            <person name="Chen C."/>
            <person name="Yanf M."/>
            <person name="Daum C."/>
            <person name="Ng V."/>
            <person name="Clum A."/>
            <person name="Ohm R."/>
            <person name="Martin F."/>
            <person name="Silar P."/>
            <person name="Natvig D."/>
            <person name="Lalanne C."/>
            <person name="Gautier V."/>
            <person name="Ament-Velasquez S.L."/>
            <person name="Kruys A."/>
            <person name="Hutchinson M.I."/>
            <person name="Powell A.J."/>
            <person name="Barry K."/>
            <person name="Miller A.N."/>
            <person name="Grigoriev I.V."/>
            <person name="Debuchy R."/>
            <person name="Gladieux P."/>
            <person name="Thoren M.H."/>
            <person name="Johannesson H."/>
        </authorList>
    </citation>
    <scope>NUCLEOTIDE SEQUENCE</scope>
    <source>
        <strain evidence="8">CBS 990.96</strain>
    </source>
</reference>
<keyword evidence="4 6" id="KW-0479">Metal-binding</keyword>
<keyword evidence="9" id="KW-1185">Reference proteome</keyword>
<dbReference type="InterPro" id="IPR050121">
    <property type="entry name" value="Cytochrome_P450_monoxygenase"/>
</dbReference>
<reference evidence="8" key="1">
    <citation type="journal article" date="2023" name="Mol. Phylogenet. Evol.">
        <title>Genome-scale phylogeny and comparative genomics of the fungal order Sordariales.</title>
        <authorList>
            <person name="Hensen N."/>
            <person name="Bonometti L."/>
            <person name="Westerberg I."/>
            <person name="Brannstrom I.O."/>
            <person name="Guillou S."/>
            <person name="Cros-Aarteil S."/>
            <person name="Calhoun S."/>
            <person name="Haridas S."/>
            <person name="Kuo A."/>
            <person name="Mondo S."/>
            <person name="Pangilinan J."/>
            <person name="Riley R."/>
            <person name="LaButti K."/>
            <person name="Andreopoulos B."/>
            <person name="Lipzen A."/>
            <person name="Chen C."/>
            <person name="Yan M."/>
            <person name="Daum C."/>
            <person name="Ng V."/>
            <person name="Clum A."/>
            <person name="Steindorff A."/>
            <person name="Ohm R.A."/>
            <person name="Martin F."/>
            <person name="Silar P."/>
            <person name="Natvig D.O."/>
            <person name="Lalanne C."/>
            <person name="Gautier V."/>
            <person name="Ament-Velasquez S.L."/>
            <person name="Kruys A."/>
            <person name="Hutchinson M.I."/>
            <person name="Powell A.J."/>
            <person name="Barry K."/>
            <person name="Miller A.N."/>
            <person name="Grigoriev I.V."/>
            <person name="Debuchy R."/>
            <person name="Gladieux P."/>
            <person name="Hiltunen Thoren M."/>
            <person name="Johannesson H."/>
        </authorList>
    </citation>
    <scope>NUCLEOTIDE SEQUENCE</scope>
    <source>
        <strain evidence="8">CBS 990.96</strain>
    </source>
</reference>
<dbReference type="EMBL" id="MU865356">
    <property type="protein sequence ID" value="KAK4225933.1"/>
    <property type="molecule type" value="Genomic_DNA"/>
</dbReference>
<dbReference type="Proteomes" id="UP001301958">
    <property type="component" value="Unassembled WGS sequence"/>
</dbReference>
<keyword evidence="7" id="KW-1133">Transmembrane helix</keyword>
<dbReference type="InterPro" id="IPR002401">
    <property type="entry name" value="Cyt_P450_E_grp-I"/>
</dbReference>
<keyword evidence="7" id="KW-0472">Membrane</keyword>
<evidence type="ECO:0000256" key="4">
    <source>
        <dbReference type="ARBA" id="ARBA00022723"/>
    </source>
</evidence>
<evidence type="ECO:0000256" key="1">
    <source>
        <dbReference type="ARBA" id="ARBA00001971"/>
    </source>
</evidence>
<keyword evidence="5 6" id="KW-0408">Iron</keyword>
<dbReference type="GO" id="GO:0004497">
    <property type="term" value="F:monooxygenase activity"/>
    <property type="evidence" value="ECO:0007669"/>
    <property type="project" value="InterPro"/>
</dbReference>
<evidence type="ECO:0000256" key="7">
    <source>
        <dbReference type="SAM" id="Phobius"/>
    </source>
</evidence>
<dbReference type="Pfam" id="PF00067">
    <property type="entry name" value="p450"/>
    <property type="match status" value="1"/>
</dbReference>